<feature type="compositionally biased region" description="Low complexity" evidence="1">
    <location>
        <begin position="73"/>
        <end position="86"/>
    </location>
</feature>
<feature type="non-terminal residue" evidence="2">
    <location>
        <position position="1"/>
    </location>
</feature>
<feature type="compositionally biased region" description="Basic residues" evidence="1">
    <location>
        <begin position="57"/>
        <end position="72"/>
    </location>
</feature>
<feature type="compositionally biased region" description="Basic residues" evidence="1">
    <location>
        <begin position="263"/>
        <end position="272"/>
    </location>
</feature>
<dbReference type="AlphaFoldDB" id="A0A6J4KL87"/>
<reference evidence="2" key="1">
    <citation type="submission" date="2020-02" db="EMBL/GenBank/DDBJ databases">
        <authorList>
            <person name="Meier V. D."/>
        </authorList>
    </citation>
    <scope>NUCLEOTIDE SEQUENCE</scope>
    <source>
        <strain evidence="2">AVDCRST_MAG68</strain>
    </source>
</reference>
<feature type="compositionally biased region" description="Basic residues" evidence="1">
    <location>
        <begin position="227"/>
        <end position="247"/>
    </location>
</feature>
<sequence>GYEYLAGDPRCGGAADGDREPVLLRRARGRGPGVGAGGRGDSRVGAVDRVGGEGAVRRRAAGVHRPHPRPLRPRGGAAHAGRAVGRADLRAPAGASLPGRPRVVSAARPHRGRRGDGAHVAPVPARPLRLPAAPAHPPRRRVGAGDAGVAVDPHAGPLAGPRRPLPRRGPHAARGRRLRDDEAGVHDGGDAVAPGGQRPARVLHAGLGRRPPLGGGARRPGAGGGGHRPRPAPPRRSHARRPAHARQRLRDARHSGRWPLRARAGRVRRGGRHLGAAAGARPGDAGRRAGTVRARRRSDRSGAAQAL</sequence>
<feature type="compositionally biased region" description="Low complexity" evidence="1">
    <location>
        <begin position="203"/>
        <end position="212"/>
    </location>
</feature>
<feature type="region of interest" description="Disordered" evidence="1">
    <location>
        <begin position="26"/>
        <end position="307"/>
    </location>
</feature>
<feature type="compositionally biased region" description="Low complexity" evidence="1">
    <location>
        <begin position="120"/>
        <end position="133"/>
    </location>
</feature>
<accession>A0A6J4KL87</accession>
<protein>
    <submittedName>
        <fullName evidence="2">Probable metallo-hydrolase YflN</fullName>
    </submittedName>
</protein>
<gene>
    <name evidence="2" type="ORF">AVDCRST_MAG68-1160</name>
</gene>
<feature type="compositionally biased region" description="Low complexity" evidence="1">
    <location>
        <begin position="274"/>
        <end position="292"/>
    </location>
</feature>
<evidence type="ECO:0000256" key="1">
    <source>
        <dbReference type="SAM" id="MobiDB-lite"/>
    </source>
</evidence>
<feature type="compositionally biased region" description="Basic residues" evidence="1">
    <location>
        <begin position="164"/>
        <end position="177"/>
    </location>
</feature>
<feature type="compositionally biased region" description="Gly residues" evidence="1">
    <location>
        <begin position="30"/>
        <end position="39"/>
    </location>
</feature>
<dbReference type="EMBL" id="CADCTW010000062">
    <property type="protein sequence ID" value="CAA9309120.1"/>
    <property type="molecule type" value="Genomic_DNA"/>
</dbReference>
<dbReference type="GO" id="GO:0016787">
    <property type="term" value="F:hydrolase activity"/>
    <property type="evidence" value="ECO:0007669"/>
    <property type="project" value="UniProtKB-KW"/>
</dbReference>
<proteinExistence type="predicted"/>
<feature type="non-terminal residue" evidence="2">
    <location>
        <position position="307"/>
    </location>
</feature>
<organism evidence="2">
    <name type="scientific">uncultured Gemmatimonadota bacterium</name>
    <dbReference type="NCBI Taxonomy" id="203437"/>
    <lineage>
        <taxon>Bacteria</taxon>
        <taxon>Pseudomonadati</taxon>
        <taxon>Gemmatimonadota</taxon>
        <taxon>environmental samples</taxon>
    </lineage>
</organism>
<evidence type="ECO:0000313" key="2">
    <source>
        <dbReference type="EMBL" id="CAA9309120.1"/>
    </source>
</evidence>
<keyword evidence="2" id="KW-0378">Hydrolase</keyword>
<name>A0A6J4KL87_9BACT</name>
<feature type="compositionally biased region" description="Basic and acidic residues" evidence="1">
    <location>
        <begin position="178"/>
        <end position="189"/>
    </location>
</feature>
<feature type="compositionally biased region" description="Gly residues" evidence="1">
    <location>
        <begin position="213"/>
        <end position="226"/>
    </location>
</feature>